<dbReference type="Proteomes" id="UP000261540">
    <property type="component" value="Unplaced"/>
</dbReference>
<evidence type="ECO:0000259" key="1">
    <source>
        <dbReference type="Pfam" id="PF16297"/>
    </source>
</evidence>
<organism evidence="2 3">
    <name type="scientific">Paramormyrops kingsleyae</name>
    <dbReference type="NCBI Taxonomy" id="1676925"/>
    <lineage>
        <taxon>Eukaryota</taxon>
        <taxon>Metazoa</taxon>
        <taxon>Chordata</taxon>
        <taxon>Craniata</taxon>
        <taxon>Vertebrata</taxon>
        <taxon>Euteleostomi</taxon>
        <taxon>Actinopterygii</taxon>
        <taxon>Neopterygii</taxon>
        <taxon>Teleostei</taxon>
        <taxon>Osteoglossocephala</taxon>
        <taxon>Osteoglossomorpha</taxon>
        <taxon>Osteoglossiformes</taxon>
        <taxon>Mormyridae</taxon>
        <taxon>Paramormyrops</taxon>
    </lineage>
</organism>
<proteinExistence type="predicted"/>
<dbReference type="GeneTree" id="ENSGT00940000177372"/>
<name>A0A3B3QVB4_9TELE</name>
<reference evidence="2" key="1">
    <citation type="submission" date="2025-08" db="UniProtKB">
        <authorList>
            <consortium name="Ensembl"/>
        </authorList>
    </citation>
    <scope>IDENTIFICATION</scope>
</reference>
<dbReference type="Ensembl" id="ENSPKIT00000034181.1">
    <property type="protein sequence ID" value="ENSPKIP00000010063.1"/>
    <property type="gene ID" value="ENSPKIG00000024925.1"/>
</dbReference>
<feature type="domain" description="DUF4939" evidence="1">
    <location>
        <begin position="33"/>
        <end position="120"/>
    </location>
</feature>
<accession>A0A3B3QVB4</accession>
<dbReference type="Pfam" id="PF16297">
    <property type="entry name" value="DUF4939"/>
    <property type="match status" value="1"/>
</dbReference>
<protein>
    <recommendedName>
        <fullName evidence="1">DUF4939 domain-containing protein</fullName>
    </recommendedName>
</protein>
<dbReference type="AlphaFoldDB" id="A0A3B3QVB4"/>
<evidence type="ECO:0000313" key="3">
    <source>
        <dbReference type="Proteomes" id="UP000261540"/>
    </source>
</evidence>
<dbReference type="STRING" id="1676925.ENSPKIP00000010063"/>
<keyword evidence="3" id="KW-1185">Reference proteome</keyword>
<sequence>MDPARNLESQVLAVEQLLASQAAQVLLQASPPRPAAPLPIALLERYDGNPDQCRGFLMQVSIYVEEHPEMFTAPGAEVRFTISLLTGRAREWATAMWADRSPLLSSGGEFHRALMEVFDHPAKNGDIG</sequence>
<dbReference type="InterPro" id="IPR032549">
    <property type="entry name" value="DUF4939"/>
</dbReference>
<evidence type="ECO:0000313" key="2">
    <source>
        <dbReference type="Ensembl" id="ENSPKIP00000010063.1"/>
    </source>
</evidence>
<reference evidence="2" key="2">
    <citation type="submission" date="2025-09" db="UniProtKB">
        <authorList>
            <consortium name="Ensembl"/>
        </authorList>
    </citation>
    <scope>IDENTIFICATION</scope>
</reference>